<feature type="compositionally biased region" description="Basic and acidic residues" evidence="1">
    <location>
        <begin position="211"/>
        <end position="231"/>
    </location>
</feature>
<organism evidence="2 3">
    <name type="scientific">Cryptococcus neoformans Tu259-1</name>
    <dbReference type="NCBI Taxonomy" id="1230072"/>
    <lineage>
        <taxon>Eukaryota</taxon>
        <taxon>Fungi</taxon>
        <taxon>Dikarya</taxon>
        <taxon>Basidiomycota</taxon>
        <taxon>Agaricomycotina</taxon>
        <taxon>Tremellomycetes</taxon>
        <taxon>Tremellales</taxon>
        <taxon>Cryptococcaceae</taxon>
        <taxon>Cryptococcus</taxon>
        <taxon>Cryptococcus neoformans species complex</taxon>
    </lineage>
</organism>
<evidence type="ECO:0000313" key="2">
    <source>
        <dbReference type="EMBL" id="OXG11493.1"/>
    </source>
</evidence>
<feature type="compositionally biased region" description="Low complexity" evidence="1">
    <location>
        <begin position="539"/>
        <end position="554"/>
    </location>
</feature>
<feature type="compositionally biased region" description="Polar residues" evidence="1">
    <location>
        <begin position="1071"/>
        <end position="1080"/>
    </location>
</feature>
<feature type="compositionally biased region" description="Low complexity" evidence="1">
    <location>
        <begin position="281"/>
        <end position="299"/>
    </location>
</feature>
<evidence type="ECO:0000256" key="1">
    <source>
        <dbReference type="SAM" id="MobiDB-lite"/>
    </source>
</evidence>
<feature type="compositionally biased region" description="Polar residues" evidence="1">
    <location>
        <begin position="737"/>
        <end position="760"/>
    </location>
</feature>
<feature type="compositionally biased region" description="Low complexity" evidence="1">
    <location>
        <begin position="314"/>
        <end position="346"/>
    </location>
</feature>
<name>A0A854Q641_CRYNE</name>
<feature type="compositionally biased region" description="Low complexity" evidence="1">
    <location>
        <begin position="653"/>
        <end position="688"/>
    </location>
</feature>
<feature type="compositionally biased region" description="Polar residues" evidence="1">
    <location>
        <begin position="233"/>
        <end position="246"/>
    </location>
</feature>
<feature type="region of interest" description="Disordered" evidence="1">
    <location>
        <begin position="169"/>
        <end position="1131"/>
    </location>
</feature>
<feature type="region of interest" description="Disordered" evidence="1">
    <location>
        <begin position="112"/>
        <end position="154"/>
    </location>
</feature>
<proteinExistence type="predicted"/>
<gene>
    <name evidence="2" type="ORF">C361_06598</name>
</gene>
<protein>
    <submittedName>
        <fullName evidence="2">Uncharacterized protein</fullName>
    </submittedName>
</protein>
<evidence type="ECO:0000313" key="3">
    <source>
        <dbReference type="Proteomes" id="UP000199727"/>
    </source>
</evidence>
<feature type="compositionally biased region" description="Basic and acidic residues" evidence="1">
    <location>
        <begin position="603"/>
        <end position="637"/>
    </location>
</feature>
<feature type="compositionally biased region" description="Polar residues" evidence="1">
    <location>
        <begin position="702"/>
        <end position="724"/>
    </location>
</feature>
<feature type="compositionally biased region" description="Low complexity" evidence="1">
    <location>
        <begin position="354"/>
        <end position="375"/>
    </location>
</feature>
<dbReference type="EMBL" id="AMKT01000098">
    <property type="protein sequence ID" value="OXG11493.1"/>
    <property type="molecule type" value="Genomic_DNA"/>
</dbReference>
<feature type="compositionally biased region" description="Polar residues" evidence="1">
    <location>
        <begin position="169"/>
        <end position="179"/>
    </location>
</feature>
<feature type="compositionally biased region" description="Pro residues" evidence="1">
    <location>
        <begin position="456"/>
        <end position="478"/>
    </location>
</feature>
<feature type="compositionally biased region" description="Polar residues" evidence="1">
    <location>
        <begin position="376"/>
        <end position="386"/>
    </location>
</feature>
<feature type="compositionally biased region" description="Basic and acidic residues" evidence="1">
    <location>
        <begin position="905"/>
        <end position="941"/>
    </location>
</feature>
<comment type="caution">
    <text evidence="2">The sequence shown here is derived from an EMBL/GenBank/DDBJ whole genome shotgun (WGS) entry which is preliminary data.</text>
</comment>
<feature type="compositionally biased region" description="Polar residues" evidence="1">
    <location>
        <begin position="1294"/>
        <end position="1312"/>
    </location>
</feature>
<feature type="compositionally biased region" description="Gly residues" evidence="1">
    <location>
        <begin position="872"/>
        <end position="882"/>
    </location>
</feature>
<feature type="region of interest" description="Disordered" evidence="1">
    <location>
        <begin position="1348"/>
        <end position="1384"/>
    </location>
</feature>
<feature type="compositionally biased region" description="Basic and acidic residues" evidence="1">
    <location>
        <begin position="768"/>
        <end position="784"/>
    </location>
</feature>
<reference evidence="2 3" key="1">
    <citation type="submission" date="2017-06" db="EMBL/GenBank/DDBJ databases">
        <title>Global population genomics of the pathogenic fungus Cryptococcus neoformans var. grubii.</title>
        <authorList>
            <person name="Cuomo C."/>
            <person name="Litvintseva A."/>
            <person name="Chen Y."/>
            <person name="Young S."/>
            <person name="Zeng Q."/>
            <person name="Chapman S."/>
            <person name="Gujja S."/>
            <person name="Saif S."/>
            <person name="Birren B."/>
        </authorList>
    </citation>
    <scope>NUCLEOTIDE SEQUENCE [LARGE SCALE GENOMIC DNA]</scope>
    <source>
        <strain evidence="2 3">Tu259-1</strain>
    </source>
</reference>
<feature type="compositionally biased region" description="Polar residues" evidence="1">
    <location>
        <begin position="1096"/>
        <end position="1116"/>
    </location>
</feature>
<sequence>MLQSPIPTFFSSMSNCSPPLNIVNLSPLPKKSQRLPSYHSLSTTSVLFSTPSTPSSLPTHTVGLTKARPSFPPPSAYIDHRRERSKEILQHLTVLAPGREGYVQYEAQIQDRHRNRQGAGEKSTTGRSMRMERGPKPVSEMSTNGHAPASVPQQKKGFFRRLSLASGGINSTAQVQPSNKLGKRNKDKETQVQGQAYEQLDVGPAPSGNKIAEDMKRTKSKDRGFWSRGDKGTTPTPSLANQSPKPSFQPPVAASYSRSTAFPELGSSFGPYPSFPTANPSHQQQQQQSSQQSYRQQPSFGGFSQEGPYPQMGQIPQAQIHQPQAQYPQTQRPQQMYQQQNQFRPFRTPSQNRVPVHPALASSPSPVSTTTTSPAQNADPTRSGSVRSPYGSPQDGRAPRAFGGPSLGQENVTPGNGREEAARKVWLNGEEPRAPPQLQPINPAPRSSSRTYPDMRSPPPPQPIAAPPPRAPNPPGEPSMPSLANVASHNPNANSNGEGSWKTMMPAARAGAGINGNAGVTHTRERSASLRPQPPPLIIPSDPRQPQAQAQSYPPVQPPPHSQSHPQSQPQSQYQSLPETQNVHSSQSQSVSQPQAQVQGQIERSHRAEQKLQEVQRGRNQNRESRFEDAEHFEIPREAPPAYTPSPARERVVSPVASLSLPPGAAPAQVRGQSSQIQQQQQRHQQQQDFTATAAIPKELESQPQSQAQPQTFVQPNSSTQSQIPRPVLPRPAPRMPSNSSPTVPTRATQPQPHSQILNQPPTTPTRPRSETPRRMDRDGREPMSEASKYARAVAVAMRSDSMSSSETGARHATVTSRDVGAGTGAWDTAAENPPTPSKMERLHTPKASMSSPVGSEQGDGSPRKRPLPHVPGGGASVGPGVGMSQRGSMIVSKSNKAPAQVENQVEKEGAPDRRFEKEIRREEPPMVREERPVPVERVGKEASLPLENDSLRPPEPIAKSPKMDRPVSQTLAFEFPRSPTLPPLVDPRNAPPSSTTSPLATPSAHQGSEQEHDPISKWTAGVEKNDETVKTSGTLLSPSWGGGALPPRGSSMQGLGVPSGLSHPPPGKRTVSSPLSGRSSPMFMSPVGGMPSPRAPSQNQLQYPNQGSRSVSQPLPTLPNSNSIPTLPPLLPSEPIPELVPRGPRPKATITFILAYPSIQAVLLPYLSINSFLSLTGSSEQVRRRFTGEMVGRWVMREWGMAIAKEKGGEGGKGGWPNLTVWEGFLESLLHDPASFSTYPAQWYSLLQHLCLSHTLVTLHLRSLPNNLFPNPPPMAFEDDFALAAPNLPFSSSHNSLSNQGRPKSRLSSFAGSDGGSVTAPATPSGGMKMPKAERLVEIVMPEPLAARPADEAESPVSQRFPPSVASNKIRRRGSNGSLTSTVSMPFMRKRPSSSAMSISEMPLHRSAVPMPAPGKASLPPVSYPSAKRYGFRRHDEPSRSRASLNDGASGRAGSIFSVASSPSIQNARMWSAASSRASFAVSRNAPPVPGFSDAADLPMPPPIGGGKRGSFSSLSEHGRSSHSGNSPVDAMGKRELYTPSPPVTKRIEPAFDKPMPYSLEKAPLLRVFVPLTEVVQRWPSAEGAAAAVRELEKCGAMRKLKLGDLVINTAIRAPKTTEHVLIYVPFTQHLLLPLSYTFSLTGHLPPLINAFQLPPSYYYPFLPTPQIVYLDLAPFGEEALASLRLAYDRRDMVVASGARVSAKRYLHVAGFQVKSGDGTERGWEGFVSLESEGTAEGKRDIEKRLVGARGGRPIVGPWEVVRDKCMVGNIWLKLVKEE</sequence>
<feature type="compositionally biased region" description="Low complexity" evidence="1">
    <location>
        <begin position="507"/>
        <end position="519"/>
    </location>
</feature>
<feature type="region of interest" description="Disordered" evidence="1">
    <location>
        <begin position="1429"/>
        <end position="1452"/>
    </location>
</feature>
<feature type="compositionally biased region" description="Polar residues" evidence="1">
    <location>
        <begin position="485"/>
        <end position="498"/>
    </location>
</feature>
<accession>A0A854Q641</accession>
<feature type="region of interest" description="Disordered" evidence="1">
    <location>
        <begin position="1294"/>
        <end position="1330"/>
    </location>
</feature>
<feature type="compositionally biased region" description="Low complexity" evidence="1">
    <location>
        <begin position="48"/>
        <end position="61"/>
    </location>
</feature>
<feature type="compositionally biased region" description="Low complexity" evidence="1">
    <location>
        <begin position="562"/>
        <end position="601"/>
    </location>
</feature>
<dbReference type="Proteomes" id="UP000199727">
    <property type="component" value="Unassembled WGS sequence"/>
</dbReference>
<feature type="region of interest" description="Disordered" evidence="1">
    <location>
        <begin position="48"/>
        <end position="72"/>
    </location>
</feature>
<dbReference type="OrthoDB" id="3365519at2759"/>
<feature type="compositionally biased region" description="Low complexity" evidence="1">
    <location>
        <begin position="992"/>
        <end position="1005"/>
    </location>
</feature>
<feature type="compositionally biased region" description="Polar residues" evidence="1">
    <location>
        <begin position="886"/>
        <end position="904"/>
    </location>
</feature>
<feature type="region of interest" description="Disordered" evidence="1">
    <location>
        <begin position="1493"/>
        <end position="1551"/>
    </location>
</feature>